<gene>
    <name evidence="1" type="ORF">NU08_4345</name>
</gene>
<accession>A0A444VT88</accession>
<dbReference type="AlphaFoldDB" id="A0A444VT88"/>
<organism evidence="1 2">
    <name type="scientific">Flavobacterium anhuiense</name>
    <dbReference type="NCBI Taxonomy" id="459526"/>
    <lineage>
        <taxon>Bacteria</taxon>
        <taxon>Pseudomonadati</taxon>
        <taxon>Bacteroidota</taxon>
        <taxon>Flavobacteriia</taxon>
        <taxon>Flavobacteriales</taxon>
        <taxon>Flavobacteriaceae</taxon>
        <taxon>Flavobacterium</taxon>
    </lineage>
</organism>
<name>A0A444VT88_9FLAO</name>
<comment type="caution">
    <text evidence="1">The sequence shown here is derived from an EMBL/GenBank/DDBJ whole genome shotgun (WGS) entry which is preliminary data.</text>
</comment>
<protein>
    <submittedName>
        <fullName evidence="1">Uncharacterized protein</fullName>
    </submittedName>
</protein>
<evidence type="ECO:0000313" key="2">
    <source>
        <dbReference type="Proteomes" id="UP000290433"/>
    </source>
</evidence>
<evidence type="ECO:0000313" key="1">
    <source>
        <dbReference type="EMBL" id="RYJ36666.1"/>
    </source>
</evidence>
<dbReference type="Proteomes" id="UP000290433">
    <property type="component" value="Unassembled WGS sequence"/>
</dbReference>
<reference evidence="1 2" key="1">
    <citation type="submission" date="2014-12" db="EMBL/GenBank/DDBJ databases">
        <title>Genome sequence of Flavobacterium anhuiense RCM74.</title>
        <authorList>
            <person name="Kim J.F."/>
            <person name="Song J.Y."/>
            <person name="Kwak M.-J."/>
            <person name="Lee S.-W."/>
        </authorList>
    </citation>
    <scope>NUCLEOTIDE SEQUENCE [LARGE SCALE GENOMIC DNA]</scope>
    <source>
        <strain evidence="1 2">RCM74</strain>
    </source>
</reference>
<dbReference type="EMBL" id="JUIV01000026">
    <property type="protein sequence ID" value="RYJ36666.1"/>
    <property type="molecule type" value="Genomic_DNA"/>
</dbReference>
<proteinExistence type="predicted"/>
<sequence length="38" mass="4198">MLFIVAEQLLESVIVTEYVPAVIPVLSSLVTPSFHKKV</sequence>